<feature type="transmembrane region" description="Helical" evidence="2">
    <location>
        <begin position="12"/>
        <end position="33"/>
    </location>
</feature>
<keyword evidence="2" id="KW-0472">Membrane</keyword>
<dbReference type="RefSeq" id="NP_001385982.1">
    <property type="nucleotide sequence ID" value="NM_001399053.1"/>
</dbReference>
<keyword evidence="2" id="KW-0812">Transmembrane</keyword>
<organism evidence="3">
    <name type="scientific">Rattus norvegicus</name>
    <name type="common">Rat</name>
    <dbReference type="NCBI Taxonomy" id="10116"/>
    <lineage>
        <taxon>Eukaryota</taxon>
        <taxon>Metazoa</taxon>
        <taxon>Chordata</taxon>
        <taxon>Craniata</taxon>
        <taxon>Vertebrata</taxon>
        <taxon>Euteleostomi</taxon>
        <taxon>Mammalia</taxon>
        <taxon>Eutheria</taxon>
        <taxon>Euarchontoglires</taxon>
        <taxon>Glires</taxon>
        <taxon>Rodentia</taxon>
        <taxon>Myomorpha</taxon>
        <taxon>Muroidea</taxon>
        <taxon>Muridae</taxon>
        <taxon>Murinae</taxon>
        <taxon>Rattus</taxon>
    </lineage>
</organism>
<dbReference type="RGD" id="2323278">
    <property type="gene designation" value="Hrct1"/>
</dbReference>
<dbReference type="GeneID" id="100359865"/>
<dbReference type="Pfam" id="PF15758">
    <property type="entry name" value="HRCT1"/>
    <property type="match status" value="1"/>
</dbReference>
<evidence type="ECO:0000313" key="3">
    <source>
        <dbReference type="EMBL" id="EDL98770.1"/>
    </source>
</evidence>
<dbReference type="PANTHER" id="PTHR23009:SF2">
    <property type="entry name" value="HISTIDINE-RICH CARBOXYL TERMINUS PROTEIN 1"/>
    <property type="match status" value="1"/>
</dbReference>
<dbReference type="KEGG" id="rno:100359865"/>
<sequence length="106" mass="12529">MLGLLGNTTLVCWITGTVLAFLMLLLMLALCLFHRSQEHDVERNRIRQARPRLFYGRRLRLPRVVHHHHHRGPHGVTSVGVHQHHHSPHRLHQHRHHHHHGHGARR</sequence>
<feature type="compositionally biased region" description="Basic residues" evidence="1">
    <location>
        <begin position="82"/>
        <end position="106"/>
    </location>
</feature>
<dbReference type="InterPro" id="IPR031506">
    <property type="entry name" value="HRCT1"/>
</dbReference>
<evidence type="ECO:0000313" key="4">
    <source>
        <dbReference type="RGD" id="2323278"/>
    </source>
</evidence>
<accession>A6IJ50</accession>
<feature type="region of interest" description="Disordered" evidence="1">
    <location>
        <begin position="67"/>
        <end position="106"/>
    </location>
</feature>
<dbReference type="CTD" id="646962"/>
<dbReference type="PANTHER" id="PTHR23009">
    <property type="match status" value="1"/>
</dbReference>
<keyword evidence="2" id="KW-1133">Transmembrane helix</keyword>
<dbReference type="EMBL" id="CH473962">
    <property type="protein sequence ID" value="EDL98770.1"/>
    <property type="molecule type" value="Genomic_DNA"/>
</dbReference>
<dbReference type="AGR" id="RGD:2323278"/>
<evidence type="ECO:0000256" key="2">
    <source>
        <dbReference type="SAM" id="Phobius"/>
    </source>
</evidence>
<dbReference type="OMA" id="QPWPFRR"/>
<reference evidence="3" key="2">
    <citation type="submission" date="2005-07" db="EMBL/GenBank/DDBJ databases">
        <authorList>
            <person name="Mural R.J."/>
            <person name="Li P.W."/>
            <person name="Adams M.D."/>
            <person name="Amanatides P.G."/>
            <person name="Baden-Tillson H."/>
            <person name="Barnstead M."/>
            <person name="Chin S.H."/>
            <person name="Dew I."/>
            <person name="Evans C.A."/>
            <person name="Ferriera S."/>
            <person name="Flanigan M."/>
            <person name="Fosler C."/>
            <person name="Glodek A."/>
            <person name="Gu Z."/>
            <person name="Holt R.A."/>
            <person name="Jennings D."/>
            <person name="Kraft C.L."/>
            <person name="Lu F."/>
            <person name="Nguyen T."/>
            <person name="Nusskern D.R."/>
            <person name="Pfannkoch C.M."/>
            <person name="Sitter C."/>
            <person name="Sutton G.G."/>
            <person name="Venter J.C."/>
            <person name="Wang Z."/>
            <person name="Woodage T."/>
            <person name="Zheng X.H."/>
            <person name="Zhong F."/>
        </authorList>
    </citation>
    <scope>NUCLEOTIDE SEQUENCE</scope>
    <source>
        <strain evidence="3">BN</strain>
    </source>
</reference>
<gene>
    <name evidence="4" type="primary">Hrct1</name>
    <name evidence="3" type="ORF">rCG_54747</name>
</gene>
<name>A6IJ50_RAT</name>
<dbReference type="AlphaFoldDB" id="A6IJ50"/>
<evidence type="ECO:0000256" key="1">
    <source>
        <dbReference type="SAM" id="MobiDB-lite"/>
    </source>
</evidence>
<protein>
    <submittedName>
        <fullName evidence="3">RCG54747</fullName>
    </submittedName>
</protein>
<reference evidence="3" key="1">
    <citation type="journal article" date="2005" name="Genome Res.">
        <title>Gene and alternative splicing annotation with AIR.</title>
        <authorList>
            <person name="Florea L."/>
            <person name="Di Francesco V."/>
            <person name="Miller J."/>
            <person name="Turner R."/>
            <person name="Yao A."/>
            <person name="Harris M."/>
            <person name="Walenz B."/>
            <person name="Mobarry C."/>
            <person name="Merkulov G.V."/>
            <person name="Charlab R."/>
            <person name="Dew I."/>
            <person name="Deng Z."/>
            <person name="Istrail S."/>
            <person name="Li P."/>
            <person name="Sutton G."/>
        </authorList>
    </citation>
    <scope>NUCLEOTIDE SEQUENCE</scope>
    <source>
        <strain evidence="3">BN</strain>
    </source>
</reference>
<dbReference type="Proteomes" id="UP000234681">
    <property type="component" value="Chromosome 5"/>
</dbReference>
<proteinExistence type="predicted"/>